<evidence type="ECO:0000313" key="5">
    <source>
        <dbReference type="EMBL" id="KAF8377496.1"/>
    </source>
</evidence>
<evidence type="ECO:0000256" key="2">
    <source>
        <dbReference type="SAM" id="Coils"/>
    </source>
</evidence>
<protein>
    <recommendedName>
        <fullName evidence="4">LOB domain-containing protein</fullName>
    </recommendedName>
</protein>
<dbReference type="PANTHER" id="PTHR31301">
    <property type="entry name" value="LOB DOMAIN-CONTAINING PROTEIN 4-RELATED"/>
    <property type="match status" value="1"/>
</dbReference>
<feature type="compositionally biased region" description="Low complexity" evidence="3">
    <location>
        <begin position="214"/>
        <end position="231"/>
    </location>
</feature>
<feature type="domain" description="LOB" evidence="4">
    <location>
        <begin position="2"/>
        <end position="103"/>
    </location>
</feature>
<dbReference type="InterPro" id="IPR004883">
    <property type="entry name" value="LOB"/>
</dbReference>
<accession>A0A834Y8K9</accession>
<dbReference type="AlphaFoldDB" id="A0A834Y8K9"/>
<evidence type="ECO:0000259" key="4">
    <source>
        <dbReference type="PROSITE" id="PS50891"/>
    </source>
</evidence>
<gene>
    <name evidence="5" type="ORF">HHK36_030877</name>
</gene>
<keyword evidence="2" id="KW-0175">Coiled coil</keyword>
<evidence type="ECO:0000313" key="6">
    <source>
        <dbReference type="Proteomes" id="UP000655225"/>
    </source>
</evidence>
<name>A0A834Y8K9_TETSI</name>
<feature type="coiled-coil region" evidence="2">
    <location>
        <begin position="82"/>
        <end position="109"/>
    </location>
</feature>
<dbReference type="PROSITE" id="PS50891">
    <property type="entry name" value="LOB"/>
    <property type="match status" value="1"/>
</dbReference>
<comment type="similarity">
    <text evidence="1">Belongs to the LOB domain-containing protein family.</text>
</comment>
<dbReference type="Proteomes" id="UP000655225">
    <property type="component" value="Unassembled WGS sequence"/>
</dbReference>
<dbReference type="EMBL" id="JABCRI010000024">
    <property type="protein sequence ID" value="KAF8377496.1"/>
    <property type="molecule type" value="Genomic_DNA"/>
</dbReference>
<dbReference type="OMA" id="NECEFAP"/>
<dbReference type="Pfam" id="PF03195">
    <property type="entry name" value="LOB"/>
    <property type="match status" value="1"/>
</dbReference>
<sequence length="237" mass="27855">MGACARCKYMRDKCTNECEFAPYFPGNDPKKFANVHRLFGASKVSQFLKDLDPSLRQEAVKFMVYEADARLKDPVYGCVRLIDLLQDRIKQIELDLSNAMKQLSIHEQLRREHQNCNSLYDSPLFIREPQQYAAVVAERTQHEMLGIQYRAEEKVFQYQIDMLRRLHGNQFDNPFPEVVKQEQQEPQQQQQMLAAKQFAAVVAAGEQQEMLRMQNEQQRQRIQNQLQEPQQSQGEER</sequence>
<keyword evidence="6" id="KW-1185">Reference proteome</keyword>
<evidence type="ECO:0000256" key="3">
    <source>
        <dbReference type="SAM" id="MobiDB-lite"/>
    </source>
</evidence>
<dbReference type="PANTHER" id="PTHR31301:SF68">
    <property type="entry name" value="LOB DOMAIN-CONTAINING PROTEIN 32-RELATED"/>
    <property type="match status" value="1"/>
</dbReference>
<evidence type="ECO:0000256" key="1">
    <source>
        <dbReference type="ARBA" id="ARBA00005474"/>
    </source>
</evidence>
<reference evidence="5 6" key="1">
    <citation type="submission" date="2020-04" db="EMBL/GenBank/DDBJ databases">
        <title>Plant Genome Project.</title>
        <authorList>
            <person name="Zhang R.-G."/>
        </authorList>
    </citation>
    <scope>NUCLEOTIDE SEQUENCE [LARGE SCALE GENOMIC DNA]</scope>
    <source>
        <strain evidence="5">YNK0</strain>
        <tissue evidence="5">Leaf</tissue>
    </source>
</reference>
<comment type="caution">
    <text evidence="5">The sequence shown here is derived from an EMBL/GenBank/DDBJ whole genome shotgun (WGS) entry which is preliminary data.</text>
</comment>
<proteinExistence type="inferred from homology"/>
<feature type="region of interest" description="Disordered" evidence="3">
    <location>
        <begin position="212"/>
        <end position="237"/>
    </location>
</feature>
<dbReference type="OrthoDB" id="2016447at2759"/>
<organism evidence="5 6">
    <name type="scientific">Tetracentron sinense</name>
    <name type="common">Spur-leaf</name>
    <dbReference type="NCBI Taxonomy" id="13715"/>
    <lineage>
        <taxon>Eukaryota</taxon>
        <taxon>Viridiplantae</taxon>
        <taxon>Streptophyta</taxon>
        <taxon>Embryophyta</taxon>
        <taxon>Tracheophyta</taxon>
        <taxon>Spermatophyta</taxon>
        <taxon>Magnoliopsida</taxon>
        <taxon>Trochodendrales</taxon>
        <taxon>Trochodendraceae</taxon>
        <taxon>Tetracentron</taxon>
    </lineage>
</organism>